<dbReference type="InterPro" id="IPR007110">
    <property type="entry name" value="Ig-like_dom"/>
</dbReference>
<keyword evidence="6 15" id="KW-0732">Signal</keyword>
<reference evidence="19" key="3">
    <citation type="submission" date="2009-09" db="EMBL/GenBank/DDBJ databases">
        <authorList>
            <person name="Solomon C.R."/>
            <person name="Southwood S."/>
            <person name="Mothe B.R."/>
        </authorList>
    </citation>
    <scope>NUCLEOTIDE SEQUENCE</scope>
</reference>
<dbReference type="GO" id="GO:0002474">
    <property type="term" value="P:antigen processing and presentation of peptide antigen via MHC class I"/>
    <property type="evidence" value="ECO:0007669"/>
    <property type="project" value="UniProtKB-KW"/>
</dbReference>
<dbReference type="InterPro" id="IPR011162">
    <property type="entry name" value="MHC_I/II-like_Ag-recog"/>
</dbReference>
<gene>
    <name evidence="17" type="primary">Mamu-A1</name>
    <name evidence="20" type="synonym">A1</name>
    <name evidence="19" type="synonym">Mamu-A</name>
</gene>
<dbReference type="EMBL" id="LR743704">
    <property type="protein sequence ID" value="CAA2931384.1"/>
    <property type="molecule type" value="Genomic_DNA"/>
</dbReference>
<feature type="compositionally biased region" description="Low complexity" evidence="13">
    <location>
        <begin position="342"/>
        <end position="359"/>
    </location>
</feature>
<sequence>MAIMAPRTLLLVLSGALALTQTRAGSHSMRYFHTAVSRPGRGEPRFFTVGYVDDTQFVRFDSDAASPRKEPRAPWVEQEGPEYWEEETRISKANTQTYRESLRNLRGYYNQSEAGSHTYQRMYGCDLGPDGRLLRGYSQYAYDGRDYIALNGDLRSWTAADMAAQNTQRKWEAAGVAERFRTYVEGRCVEWLRRYLENGKETLQRADPPKTHVTHHPVSDHEATLRCWALGFYPAEITLTWQRDGEDQTQDTELVETRPAGDGTFQKWAAVVVPSGKEQRYTCHVQHEGLPKPLTLRWEPSSQSTIPMVGIIAGLVLLGAVVTGAVVAAVMWRRKSSDRKGGSYSQAASSDSAQGSDVSLTACKV</sequence>
<dbReference type="PROSITE" id="PS00290">
    <property type="entry name" value="IG_MHC"/>
    <property type="match status" value="1"/>
</dbReference>
<dbReference type="GO" id="GO:0009986">
    <property type="term" value="C:cell surface"/>
    <property type="evidence" value="ECO:0007669"/>
    <property type="project" value="UniProtKB-ARBA"/>
</dbReference>
<evidence type="ECO:0000256" key="13">
    <source>
        <dbReference type="SAM" id="MobiDB-lite"/>
    </source>
</evidence>
<feature type="domain" description="Ig-like" evidence="16">
    <location>
        <begin position="209"/>
        <end position="295"/>
    </location>
</feature>
<dbReference type="Gene3D" id="3.30.500.10">
    <property type="entry name" value="MHC class I-like antigen recognition-like"/>
    <property type="match status" value="1"/>
</dbReference>
<evidence type="ECO:0000256" key="3">
    <source>
        <dbReference type="ARBA" id="ARBA00022451"/>
    </source>
</evidence>
<dbReference type="FunFam" id="2.60.40.10:FF:000014">
    <property type="entry name" value="H-2 class I histocompatibility antigen, alpha chain"/>
    <property type="match status" value="1"/>
</dbReference>
<dbReference type="SUPFAM" id="SSF48726">
    <property type="entry name" value="Immunoglobulin"/>
    <property type="match status" value="1"/>
</dbReference>
<feature type="chain" id="PRO_5010104558" evidence="15">
    <location>
        <begin position="25"/>
        <end position="365"/>
    </location>
</feature>
<dbReference type="PROSITE" id="PS50835">
    <property type="entry name" value="IG_LIKE"/>
    <property type="match status" value="1"/>
</dbReference>
<keyword evidence="4" id="KW-0597">Phosphoprotein</keyword>
<keyword evidence="7" id="KW-0391">Immunity</keyword>
<reference evidence="20" key="5">
    <citation type="submission" date="2019-12" db="EMBL/GenBank/DDBJ databases">
        <authorList>
            <person name="Otting N."/>
        </authorList>
    </citation>
    <scope>NUCLEOTIDE SEQUENCE</scope>
</reference>
<dbReference type="Pfam" id="PF06623">
    <property type="entry name" value="MHC_I_C"/>
    <property type="match status" value="1"/>
</dbReference>
<feature type="transmembrane region" description="Helical" evidence="14">
    <location>
        <begin position="308"/>
        <end position="332"/>
    </location>
</feature>
<evidence type="ECO:0000256" key="7">
    <source>
        <dbReference type="ARBA" id="ARBA00022859"/>
    </source>
</evidence>
<evidence type="ECO:0000313" key="20">
    <source>
        <dbReference type="EMBL" id="CAA2931384.1"/>
    </source>
</evidence>
<dbReference type="PANTHER" id="PTHR16675">
    <property type="entry name" value="MHC CLASS I-RELATED"/>
    <property type="match status" value="1"/>
</dbReference>
<dbReference type="GO" id="GO:0012507">
    <property type="term" value="C:ER to Golgi transport vesicle membrane"/>
    <property type="evidence" value="ECO:0007669"/>
    <property type="project" value="UniProtKB-ARBA"/>
</dbReference>
<dbReference type="EMBL" id="FJ236921">
    <property type="protein sequence ID" value="ACR38982.1"/>
    <property type="molecule type" value="mRNA"/>
</dbReference>
<reference evidence="19" key="4">
    <citation type="journal article" date="2010" name="Immunogenetics">
        <title>The most common Chinese rhesus macaque MHC class I molecule shares peptide binding repertoire with the HLA-B7 supertype.</title>
        <authorList>
            <person name="Solomon C."/>
            <person name="Southwood S."/>
            <person name="Hoof I."/>
            <person name="Rudersdorf R."/>
            <person name="Peters B."/>
            <person name="Sidney J."/>
            <person name="Pinilla C."/>
            <person name="Marcondes M.C."/>
            <person name="Ling B."/>
            <person name="Marx P."/>
            <person name="Sette A."/>
            <person name="Mothe B.R."/>
        </authorList>
    </citation>
    <scope>NUCLEOTIDE SEQUENCE</scope>
</reference>
<dbReference type="GO" id="GO:0000139">
    <property type="term" value="C:Golgi membrane"/>
    <property type="evidence" value="ECO:0007669"/>
    <property type="project" value="UniProtKB-ARBA"/>
</dbReference>
<dbReference type="InterPro" id="IPR010579">
    <property type="entry name" value="MHC_I_a_C"/>
</dbReference>
<keyword evidence="8 14" id="KW-1133">Transmembrane helix</keyword>
<feature type="region of interest" description="Disordered" evidence="13">
    <location>
        <begin position="338"/>
        <end position="365"/>
    </location>
</feature>
<evidence type="ECO:0000256" key="11">
    <source>
        <dbReference type="ARBA" id="ARBA00023180"/>
    </source>
</evidence>
<dbReference type="PANTHER" id="PTHR16675:SF229">
    <property type="entry name" value="HLA CLASS I HISTOCOMPATIBILITY ANTIGEN, A ALPHA CHAIN"/>
    <property type="match status" value="1"/>
</dbReference>
<evidence type="ECO:0000256" key="10">
    <source>
        <dbReference type="ARBA" id="ARBA00023157"/>
    </source>
</evidence>
<comment type="subcellular location">
    <subcellularLocation>
        <location evidence="1">Membrane</location>
        <topology evidence="1">Single-pass type I membrane protein</topology>
    </subcellularLocation>
</comment>
<keyword evidence="3" id="KW-0490">MHC I</keyword>
<evidence type="ECO:0000256" key="4">
    <source>
        <dbReference type="ARBA" id="ARBA00022553"/>
    </source>
</evidence>
<organism evidence="17">
    <name type="scientific">Macaca mulatta</name>
    <name type="common">Rhesus macaque</name>
    <dbReference type="NCBI Taxonomy" id="9544"/>
    <lineage>
        <taxon>Eukaryota</taxon>
        <taxon>Metazoa</taxon>
        <taxon>Chordata</taxon>
        <taxon>Craniata</taxon>
        <taxon>Vertebrata</taxon>
        <taxon>Euteleostomi</taxon>
        <taxon>Mammalia</taxon>
        <taxon>Eutheria</taxon>
        <taxon>Euarchontoglires</taxon>
        <taxon>Primates</taxon>
        <taxon>Haplorrhini</taxon>
        <taxon>Catarrhini</taxon>
        <taxon>Cercopithecidae</taxon>
        <taxon>Cercopithecinae</taxon>
        <taxon>Macaca</taxon>
    </lineage>
</organism>
<dbReference type="FunFam" id="3.30.500.10:FF:000001">
    <property type="entry name" value="H-2 class I histocompatibility antigen, alpha chain"/>
    <property type="match status" value="1"/>
</dbReference>
<protein>
    <submittedName>
        <fullName evidence="20">A1 protein</fullName>
    </submittedName>
    <submittedName>
        <fullName evidence="17">MHC class I antigen</fullName>
    </submittedName>
</protein>
<evidence type="ECO:0000256" key="12">
    <source>
        <dbReference type="RuleBase" id="RU004439"/>
    </source>
</evidence>
<dbReference type="Pfam" id="PF07654">
    <property type="entry name" value="C1-set"/>
    <property type="match status" value="1"/>
</dbReference>
<evidence type="ECO:0000256" key="6">
    <source>
        <dbReference type="ARBA" id="ARBA00022729"/>
    </source>
</evidence>
<reference evidence="17" key="1">
    <citation type="journal article" date="2008" name="Immunogenetics">
        <title>Identification of MHC class I sequences in Chinese-origin rhesus macaques.</title>
        <authorList>
            <person name="Karl J.A."/>
            <person name="Wiseman R.W."/>
            <person name="Campbell K.J."/>
            <person name="Blasky A.J."/>
            <person name="Hughes A.L."/>
            <person name="Ferguson B."/>
            <person name="Read D.S."/>
            <person name="O'Connor D.H."/>
        </authorList>
    </citation>
    <scope>NUCLEOTIDE SEQUENCE</scope>
</reference>
<reference evidence="18" key="2">
    <citation type="submission" date="2008-09" db="EMBL/GenBank/DDBJ databases">
        <title>MHC class I alleles in Chinese rhesus macaques.</title>
        <authorList>
            <person name="Mothe B.R."/>
            <person name="Solomon C.R."/>
            <person name="Marx P."/>
        </authorList>
    </citation>
    <scope>NUCLEOTIDE SEQUENCE</scope>
</reference>
<evidence type="ECO:0000256" key="8">
    <source>
        <dbReference type="ARBA" id="ARBA00022989"/>
    </source>
</evidence>
<evidence type="ECO:0000313" key="19">
    <source>
        <dbReference type="EMBL" id="ADB89203.1"/>
    </source>
</evidence>
<dbReference type="EMBL" id="EF580142">
    <property type="protein sequence ID" value="ABQ95419.1"/>
    <property type="molecule type" value="mRNA"/>
</dbReference>
<evidence type="ECO:0000256" key="1">
    <source>
        <dbReference type="ARBA" id="ARBA00004479"/>
    </source>
</evidence>
<evidence type="ECO:0000256" key="2">
    <source>
        <dbReference type="ARBA" id="ARBA00006909"/>
    </source>
</evidence>
<dbReference type="Gene3D" id="2.60.40.10">
    <property type="entry name" value="Immunoglobulins"/>
    <property type="match status" value="1"/>
</dbReference>
<keyword evidence="9 14" id="KW-0472">Membrane</keyword>
<dbReference type="PRINTS" id="PR01638">
    <property type="entry name" value="MHCCLASSI"/>
</dbReference>
<dbReference type="InterPro" id="IPR011161">
    <property type="entry name" value="MHC_I-like_Ag-recog"/>
</dbReference>
<dbReference type="GO" id="GO:0098553">
    <property type="term" value="C:lumenal side of endoplasmic reticulum membrane"/>
    <property type="evidence" value="ECO:0007669"/>
    <property type="project" value="UniProtKB-ARBA"/>
</dbReference>
<dbReference type="InterPro" id="IPR001039">
    <property type="entry name" value="MHC_I_a_a1/a2"/>
</dbReference>
<dbReference type="Pfam" id="PF00129">
    <property type="entry name" value="MHC_I"/>
    <property type="match status" value="1"/>
</dbReference>
<dbReference type="InterPro" id="IPR050208">
    <property type="entry name" value="MHC_class-I_related"/>
</dbReference>
<dbReference type="InterPro" id="IPR036179">
    <property type="entry name" value="Ig-like_dom_sf"/>
</dbReference>
<evidence type="ECO:0000256" key="9">
    <source>
        <dbReference type="ARBA" id="ARBA00023136"/>
    </source>
</evidence>
<evidence type="ECO:0000259" key="16">
    <source>
        <dbReference type="PROSITE" id="PS50835"/>
    </source>
</evidence>
<dbReference type="InterPro" id="IPR013783">
    <property type="entry name" value="Ig-like_fold"/>
</dbReference>
<dbReference type="SMART" id="SM00407">
    <property type="entry name" value="IGc1"/>
    <property type="match status" value="1"/>
</dbReference>
<name>A9XN20_MACMU</name>
<evidence type="ECO:0000256" key="15">
    <source>
        <dbReference type="SAM" id="SignalP"/>
    </source>
</evidence>
<comment type="similarity">
    <text evidence="2 12">Belongs to the MHC class I family.</text>
</comment>
<proteinExistence type="evidence at transcript level"/>
<dbReference type="SUPFAM" id="SSF54452">
    <property type="entry name" value="MHC antigen-recognition domain"/>
    <property type="match status" value="1"/>
</dbReference>
<keyword evidence="11" id="KW-0325">Glycoprotein</keyword>
<dbReference type="EMBL" id="FJ236937">
    <property type="protein sequence ID" value="ACR38998.1"/>
    <property type="molecule type" value="mRNA"/>
</dbReference>
<dbReference type="EMBL" id="GQ902072">
    <property type="protein sequence ID" value="ADB89203.1"/>
    <property type="molecule type" value="mRNA"/>
</dbReference>
<evidence type="ECO:0000256" key="5">
    <source>
        <dbReference type="ARBA" id="ARBA00022692"/>
    </source>
</evidence>
<dbReference type="GO" id="GO:0006955">
    <property type="term" value="P:immune response"/>
    <property type="evidence" value="ECO:0007669"/>
    <property type="project" value="InterPro"/>
</dbReference>
<dbReference type="InterPro" id="IPR037055">
    <property type="entry name" value="MHC_I-like_Ag-recog_sf"/>
</dbReference>
<dbReference type="GO" id="GO:0042612">
    <property type="term" value="C:MHC class I protein complex"/>
    <property type="evidence" value="ECO:0007669"/>
    <property type="project" value="UniProtKB-KW"/>
</dbReference>
<evidence type="ECO:0000313" key="17">
    <source>
        <dbReference type="EMBL" id="ABQ95419.1"/>
    </source>
</evidence>
<accession>A9XN20</accession>
<dbReference type="CDD" id="cd21026">
    <property type="entry name" value="IgC1_MHC_Ia_HLA-B"/>
    <property type="match status" value="1"/>
</dbReference>
<dbReference type="GO" id="GO:0030670">
    <property type="term" value="C:phagocytic vesicle membrane"/>
    <property type="evidence" value="ECO:0007669"/>
    <property type="project" value="UniProtKB-ARBA"/>
</dbReference>
<dbReference type="GO" id="GO:0031901">
    <property type="term" value="C:early endosome membrane"/>
    <property type="evidence" value="ECO:0007669"/>
    <property type="project" value="UniProtKB-ARBA"/>
</dbReference>
<dbReference type="GO" id="GO:0055038">
    <property type="term" value="C:recycling endosome membrane"/>
    <property type="evidence" value="ECO:0007669"/>
    <property type="project" value="UniProtKB-ARBA"/>
</dbReference>
<keyword evidence="5 14" id="KW-0812">Transmembrane</keyword>
<dbReference type="InterPro" id="IPR003006">
    <property type="entry name" value="Ig/MHC_CS"/>
</dbReference>
<evidence type="ECO:0000313" key="18">
    <source>
        <dbReference type="EMBL" id="ACR38982.1"/>
    </source>
</evidence>
<keyword evidence="10" id="KW-1015">Disulfide bond</keyword>
<dbReference type="InterPro" id="IPR003597">
    <property type="entry name" value="Ig_C1-set"/>
</dbReference>
<dbReference type="AlphaFoldDB" id="A9XN20"/>
<evidence type="ECO:0000256" key="14">
    <source>
        <dbReference type="SAM" id="Phobius"/>
    </source>
</evidence>
<feature type="signal peptide" evidence="15">
    <location>
        <begin position="1"/>
        <end position="24"/>
    </location>
</feature>